<dbReference type="Pfam" id="PF04710">
    <property type="entry name" value="Pellino_FHA"/>
    <property type="match status" value="1"/>
</dbReference>
<dbReference type="EMBL" id="CAJNOC010003799">
    <property type="protein sequence ID" value="CAF0998289.1"/>
    <property type="molecule type" value="Genomic_DNA"/>
</dbReference>
<dbReference type="GO" id="GO:0061630">
    <property type="term" value="F:ubiquitin protein ligase activity"/>
    <property type="evidence" value="ECO:0007669"/>
    <property type="project" value="InterPro"/>
</dbReference>
<keyword evidence="6" id="KW-1185">Reference proteome</keyword>
<reference evidence="5" key="1">
    <citation type="submission" date="2021-02" db="EMBL/GenBank/DDBJ databases">
        <authorList>
            <person name="Nowell W R."/>
        </authorList>
    </citation>
    <scope>NUCLEOTIDE SEQUENCE</scope>
    <source>
        <strain evidence="5">Ploen Becks lab</strain>
    </source>
</reference>
<dbReference type="AlphaFoldDB" id="A0A814GLP1"/>
<keyword evidence="2" id="KW-0597">Phosphoprotein</keyword>
<feature type="domain" description="Pellino RING" evidence="4">
    <location>
        <begin position="360"/>
        <end position="518"/>
    </location>
</feature>
<evidence type="ECO:0000259" key="4">
    <source>
        <dbReference type="Pfam" id="PF20723"/>
    </source>
</evidence>
<comment type="caution">
    <text evidence="5">The sequence shown here is derived from an EMBL/GenBank/DDBJ whole genome shotgun (WGS) entry which is preliminary data.</text>
</comment>
<feature type="domain" description="Pellino FHA" evidence="3">
    <location>
        <begin position="94"/>
        <end position="355"/>
    </location>
</feature>
<dbReference type="PANTHER" id="PTHR12098">
    <property type="entry name" value="E3 UBIQUITIN-PROTEIN LIGASE PELLINO-RELATED"/>
    <property type="match status" value="1"/>
</dbReference>
<dbReference type="GO" id="GO:0000209">
    <property type="term" value="P:protein polyubiquitination"/>
    <property type="evidence" value="ECO:0007669"/>
    <property type="project" value="InterPro"/>
</dbReference>
<evidence type="ECO:0000256" key="1">
    <source>
        <dbReference type="ARBA" id="ARBA00005639"/>
    </source>
</evidence>
<gene>
    <name evidence="5" type="ORF">OXX778_LOCUS16269</name>
</gene>
<dbReference type="InterPro" id="IPR048334">
    <property type="entry name" value="Pellino_FHA"/>
</dbReference>
<dbReference type="Pfam" id="PF20723">
    <property type="entry name" value="Pellino_RING"/>
    <property type="match status" value="1"/>
</dbReference>
<dbReference type="Proteomes" id="UP000663879">
    <property type="component" value="Unassembled WGS sequence"/>
</dbReference>
<organism evidence="5 6">
    <name type="scientific">Brachionus calyciflorus</name>
    <dbReference type="NCBI Taxonomy" id="104777"/>
    <lineage>
        <taxon>Eukaryota</taxon>
        <taxon>Metazoa</taxon>
        <taxon>Spiralia</taxon>
        <taxon>Gnathifera</taxon>
        <taxon>Rotifera</taxon>
        <taxon>Eurotatoria</taxon>
        <taxon>Monogononta</taxon>
        <taxon>Pseudotrocha</taxon>
        <taxon>Ploima</taxon>
        <taxon>Brachionidae</taxon>
        <taxon>Brachionus</taxon>
    </lineage>
</organism>
<dbReference type="PANTHER" id="PTHR12098:SF2">
    <property type="entry name" value="PROTEIN PELLINO"/>
    <property type="match status" value="1"/>
</dbReference>
<dbReference type="InterPro" id="IPR006800">
    <property type="entry name" value="Pellino_fam"/>
</dbReference>
<comment type="similarity">
    <text evidence="1">Belongs to the pellino family.</text>
</comment>
<sequence length="519" mass="58528">MTIETSNFMKLNLRSRSSSRERPLTNLQITNSLIRTNSCNNKKLIDDINLINPSTSSSSGSYTSSSYTESDSNNNLLIYPKIDSNSEPRRLNATCIKYGELVVLGYNGGLKNSNQSRRKSKFVLNRRDLPNGVKPCSQHVLQTQQEADNLIQKNPNHSVTYTLSRNQTVVVQYTSDDKTDMFQIGRSSESAIDFIVLDTRVPNLKILNQNQQSTISRFSCRIVVEREYPYTARIYAAGFDATKRIFLGEKATKWTNEKGEMDGVTTNGVLIMHPTNGFIGNDSKSNEWMEVSVCGAVFSLSETRLTPMISRVQTNNPNKNNILRDGTLIDLCGATLLWRSIEGLQKTPTKHYLDMNLEYLNNLRPQCPVGLKTLVFQTESTPMPSMDTMSSSSSLNSPDRIPMVYLKCGHVHGNHEWGIKKDNDRECPLCRKVGPYVQLVMGVEPSLYTDTDFLNMNNLFKPYAFRPCGHMASEKTCKYWSRILVPQGTTQGLNSICPFCSITLCKEQPYVKLIFQEGV</sequence>
<evidence type="ECO:0000313" key="5">
    <source>
        <dbReference type="EMBL" id="CAF0998289.1"/>
    </source>
</evidence>
<protein>
    <recommendedName>
        <fullName evidence="7">Pellino</fullName>
    </recommendedName>
</protein>
<dbReference type="GO" id="GO:0008592">
    <property type="term" value="P:regulation of Toll signaling pathway"/>
    <property type="evidence" value="ECO:0007669"/>
    <property type="project" value="InterPro"/>
</dbReference>
<dbReference type="InterPro" id="IPR048335">
    <property type="entry name" value="Pellino_RING"/>
</dbReference>
<name>A0A814GLP1_9BILA</name>
<dbReference type="OrthoDB" id="8801906at2759"/>
<evidence type="ECO:0008006" key="7">
    <source>
        <dbReference type="Google" id="ProtNLM"/>
    </source>
</evidence>
<evidence type="ECO:0000259" key="3">
    <source>
        <dbReference type="Pfam" id="PF04710"/>
    </source>
</evidence>
<evidence type="ECO:0000256" key="2">
    <source>
        <dbReference type="ARBA" id="ARBA00022553"/>
    </source>
</evidence>
<proteinExistence type="inferred from homology"/>
<evidence type="ECO:0000313" key="6">
    <source>
        <dbReference type="Proteomes" id="UP000663879"/>
    </source>
</evidence>
<accession>A0A814GLP1</accession>